<dbReference type="InterPro" id="IPR006089">
    <property type="entry name" value="Acyl-CoA_DH_CS"/>
</dbReference>
<accession>A0ABD3M877</accession>
<feature type="region of interest" description="Disordered" evidence="1">
    <location>
        <begin position="435"/>
        <end position="488"/>
    </location>
</feature>
<feature type="region of interest" description="Disordered" evidence="1">
    <location>
        <begin position="1"/>
        <end position="83"/>
    </location>
</feature>
<dbReference type="PROSITE" id="PS00073">
    <property type="entry name" value="ACYL_COA_DH_2"/>
    <property type="match status" value="1"/>
</dbReference>
<keyword evidence="3" id="KW-1185">Reference proteome</keyword>
<feature type="region of interest" description="Disordered" evidence="1">
    <location>
        <begin position="371"/>
        <end position="416"/>
    </location>
</feature>
<feature type="compositionally biased region" description="Basic and acidic residues" evidence="1">
    <location>
        <begin position="186"/>
        <end position="205"/>
    </location>
</feature>
<evidence type="ECO:0000256" key="1">
    <source>
        <dbReference type="SAM" id="MobiDB-lite"/>
    </source>
</evidence>
<proteinExistence type="predicted"/>
<dbReference type="Proteomes" id="UP001530293">
    <property type="component" value="Unassembled WGS sequence"/>
</dbReference>
<feature type="region of interest" description="Disordered" evidence="1">
    <location>
        <begin position="98"/>
        <end position="131"/>
    </location>
</feature>
<feature type="compositionally biased region" description="Polar residues" evidence="1">
    <location>
        <begin position="36"/>
        <end position="51"/>
    </location>
</feature>
<protein>
    <submittedName>
        <fullName evidence="2">Uncharacterized protein</fullName>
    </submittedName>
</protein>
<feature type="compositionally biased region" description="Basic and acidic residues" evidence="1">
    <location>
        <begin position="1"/>
        <end position="11"/>
    </location>
</feature>
<organism evidence="2 3">
    <name type="scientific">Discostella pseudostelligera</name>
    <dbReference type="NCBI Taxonomy" id="259834"/>
    <lineage>
        <taxon>Eukaryota</taxon>
        <taxon>Sar</taxon>
        <taxon>Stramenopiles</taxon>
        <taxon>Ochrophyta</taxon>
        <taxon>Bacillariophyta</taxon>
        <taxon>Coscinodiscophyceae</taxon>
        <taxon>Thalassiosirophycidae</taxon>
        <taxon>Stephanodiscales</taxon>
        <taxon>Stephanodiscaceae</taxon>
        <taxon>Discostella</taxon>
    </lineage>
</organism>
<gene>
    <name evidence="2" type="ORF">ACHAWU_006278</name>
</gene>
<evidence type="ECO:0000313" key="2">
    <source>
        <dbReference type="EMBL" id="KAL3760280.1"/>
    </source>
</evidence>
<sequence>MTSMSIKDRIRALNLQSGGGGGYAPDSPTRKHHSNSNRQLNSFKTPSTPSVPLSAAESSIPEPSSPLPSTKSPLRSSPTSEKAQLFKAAKVIRKAFDAGSGPNFLEPSSPNSRHTTADEAEEGDDSFGFDNSAEFDATAALKGWRAKGMVIDEPSFHDVGSHTNEKVDNTSIDDDTTTPGIASQLEIRDASADSSPERKASRVDGTRSLANGGETATPADHDTNEQNLSRPIDAVSSDEKIITPSGNDVGELRYESKSSSQYSMSGGGTYRAYGRRSRLRSPRSSGTSSSDLHSFVDGMDGAQSVTSAQSALSQTSLSQISSLSTRATRFLKDKKDRRKEAAFLTTGGEDAIDRKFDELAQDIVHNTLRGGASTETIIQKAGVDDSKNNGSLSNHSSKEWKTGGSMGRPQTVDIRPSIPKLGEYISDLNRDVGYHDQFEAQSNHDERQLTPTYDEFQRINPRSELKDYPPKDDTTSQHRCDQTASLDESSCSELKATDLFDTSRKRGSDLKKQSAFNRLDGAGSESHSDFTPFQHGVGKSFDTGCNVLESMNPLPLIESAFNALSARSQSNGAFFINANSGVARSTPPDDAPFDEDAMPPDEPIGETVAIEVEYVEHGDEHQSFAETDSIFSVSTRDLESFNA</sequence>
<feature type="region of interest" description="Disordered" evidence="1">
    <location>
        <begin position="154"/>
        <end position="323"/>
    </location>
</feature>
<evidence type="ECO:0000313" key="3">
    <source>
        <dbReference type="Proteomes" id="UP001530293"/>
    </source>
</evidence>
<dbReference type="AlphaFoldDB" id="A0ABD3M877"/>
<feature type="compositionally biased region" description="Basic and acidic residues" evidence="1">
    <location>
        <begin position="154"/>
        <end position="168"/>
    </location>
</feature>
<feature type="compositionally biased region" description="Acidic residues" evidence="1">
    <location>
        <begin position="118"/>
        <end position="127"/>
    </location>
</feature>
<dbReference type="EMBL" id="JALLBG020000189">
    <property type="protein sequence ID" value="KAL3760280.1"/>
    <property type="molecule type" value="Genomic_DNA"/>
</dbReference>
<name>A0ABD3M877_9STRA</name>
<feature type="compositionally biased region" description="Basic and acidic residues" evidence="1">
    <location>
        <begin position="455"/>
        <end position="481"/>
    </location>
</feature>
<feature type="compositionally biased region" description="Low complexity" evidence="1">
    <location>
        <begin position="302"/>
        <end position="323"/>
    </location>
</feature>
<feature type="compositionally biased region" description="Basic and acidic residues" evidence="1">
    <location>
        <begin position="435"/>
        <end position="448"/>
    </location>
</feature>
<feature type="compositionally biased region" description="Low complexity" evidence="1">
    <location>
        <begin position="52"/>
        <end position="80"/>
    </location>
</feature>
<reference evidence="2 3" key="1">
    <citation type="submission" date="2024-10" db="EMBL/GenBank/DDBJ databases">
        <title>Updated reference genomes for cyclostephanoid diatoms.</title>
        <authorList>
            <person name="Roberts W.R."/>
            <person name="Alverson A.J."/>
        </authorList>
    </citation>
    <scope>NUCLEOTIDE SEQUENCE [LARGE SCALE GENOMIC DNA]</scope>
    <source>
        <strain evidence="2 3">AJA232-27</strain>
    </source>
</reference>
<comment type="caution">
    <text evidence="2">The sequence shown here is derived from an EMBL/GenBank/DDBJ whole genome shotgun (WGS) entry which is preliminary data.</text>
</comment>